<evidence type="ECO:0000256" key="1">
    <source>
        <dbReference type="SAM" id="MobiDB-lite"/>
    </source>
</evidence>
<protein>
    <submittedName>
        <fullName evidence="2">Uncharacterized protein</fullName>
    </submittedName>
</protein>
<reference evidence="2" key="1">
    <citation type="submission" date="2023-03" db="EMBL/GenBank/DDBJ databases">
        <title>Massive genome expansion in bonnet fungi (Mycena s.s.) driven by repeated elements and novel gene families across ecological guilds.</title>
        <authorList>
            <consortium name="Lawrence Berkeley National Laboratory"/>
            <person name="Harder C.B."/>
            <person name="Miyauchi S."/>
            <person name="Viragh M."/>
            <person name="Kuo A."/>
            <person name="Thoen E."/>
            <person name="Andreopoulos B."/>
            <person name="Lu D."/>
            <person name="Skrede I."/>
            <person name="Drula E."/>
            <person name="Henrissat B."/>
            <person name="Morin E."/>
            <person name="Kohler A."/>
            <person name="Barry K."/>
            <person name="LaButti K."/>
            <person name="Morin E."/>
            <person name="Salamov A."/>
            <person name="Lipzen A."/>
            <person name="Mereny Z."/>
            <person name="Hegedus B."/>
            <person name="Baldrian P."/>
            <person name="Stursova M."/>
            <person name="Weitz H."/>
            <person name="Taylor A."/>
            <person name="Grigoriev I.V."/>
            <person name="Nagy L.G."/>
            <person name="Martin F."/>
            <person name="Kauserud H."/>
        </authorList>
    </citation>
    <scope>NUCLEOTIDE SEQUENCE</scope>
    <source>
        <strain evidence="2">CBHHK200</strain>
    </source>
</reference>
<dbReference type="Proteomes" id="UP001218188">
    <property type="component" value="Unassembled WGS sequence"/>
</dbReference>
<accession>A0AAD6WVM7</accession>
<dbReference type="AlphaFoldDB" id="A0AAD6WVM7"/>
<comment type="caution">
    <text evidence="2">The sequence shown here is derived from an EMBL/GenBank/DDBJ whole genome shotgun (WGS) entry which is preliminary data.</text>
</comment>
<dbReference type="EMBL" id="JARJCM010000160">
    <property type="protein sequence ID" value="KAJ7025041.1"/>
    <property type="molecule type" value="Genomic_DNA"/>
</dbReference>
<keyword evidence="3" id="KW-1185">Reference proteome</keyword>
<proteinExistence type="predicted"/>
<evidence type="ECO:0000313" key="3">
    <source>
        <dbReference type="Proteomes" id="UP001218188"/>
    </source>
</evidence>
<sequence>MAHTFVDSNIDPTLLDMDPTAVLLAQMRTTPNETPYPDTPSGGNNEDPPATPPMLGFSVEGSSSMVAFGGMLKPQLKLTKKSMVVFDQLIRLRSGDERNVMLFGHLLELLNIARKNEKADQWTIGSVLLRKINSYTQAFILCPQLRAYRGLHLGEHVVKSMRDSNVLDLPPEEESTNIERVLAKVSTKATHYRNILKAQVKTSLEPKSDLENIANLADKLLHGTSMKHTLQFYLRLAFIRWVVVQYPWLTEETFWIQVDEAIKKNSQKCKTKEELDKLYNFIYEQDIRAHGDPATTEHQVTEFNAAMPSWYVPVRTQAGKIQPNPKNPQLLLSAGAPSGSKKRRLEDEEEDEPAAKE</sequence>
<feature type="region of interest" description="Disordered" evidence="1">
    <location>
        <begin position="320"/>
        <end position="357"/>
    </location>
</feature>
<evidence type="ECO:0000313" key="2">
    <source>
        <dbReference type="EMBL" id="KAJ7025041.1"/>
    </source>
</evidence>
<feature type="region of interest" description="Disordered" evidence="1">
    <location>
        <begin position="30"/>
        <end position="53"/>
    </location>
</feature>
<organism evidence="2 3">
    <name type="scientific">Mycena alexandri</name>
    <dbReference type="NCBI Taxonomy" id="1745969"/>
    <lineage>
        <taxon>Eukaryota</taxon>
        <taxon>Fungi</taxon>
        <taxon>Dikarya</taxon>
        <taxon>Basidiomycota</taxon>
        <taxon>Agaricomycotina</taxon>
        <taxon>Agaricomycetes</taxon>
        <taxon>Agaricomycetidae</taxon>
        <taxon>Agaricales</taxon>
        <taxon>Marasmiineae</taxon>
        <taxon>Mycenaceae</taxon>
        <taxon>Mycena</taxon>
    </lineage>
</organism>
<name>A0AAD6WVM7_9AGAR</name>
<feature type="compositionally biased region" description="Acidic residues" evidence="1">
    <location>
        <begin position="347"/>
        <end position="357"/>
    </location>
</feature>
<gene>
    <name evidence="2" type="ORF">C8F04DRAFT_1269636</name>
</gene>